<protein>
    <submittedName>
        <fullName evidence="2">Uncharacterized protein</fullName>
    </submittedName>
</protein>
<reference evidence="2 3" key="1">
    <citation type="submission" date="2023-09" db="EMBL/GenBank/DDBJ databases">
        <title>Nesidiocoris tenuis whole genome shotgun sequence.</title>
        <authorList>
            <person name="Shibata T."/>
            <person name="Shimoda M."/>
            <person name="Kobayashi T."/>
            <person name="Uehara T."/>
        </authorList>
    </citation>
    <scope>NUCLEOTIDE SEQUENCE [LARGE SCALE GENOMIC DNA]</scope>
    <source>
        <strain evidence="2 3">Japan</strain>
    </source>
</reference>
<sequence>MPALRRVKAQGSPVQHNSRQPRSNFISRRRPSRRLGSCRISLSLIPRLCAMMERRDRTAFALYCPLDNALLKTEQDFLLAAFPLGETNP</sequence>
<evidence type="ECO:0000313" key="3">
    <source>
        <dbReference type="Proteomes" id="UP001307889"/>
    </source>
</evidence>
<keyword evidence="3" id="KW-1185">Reference proteome</keyword>
<proteinExistence type="predicted"/>
<dbReference type="EMBL" id="AP028922">
    <property type="protein sequence ID" value="BET02265.1"/>
    <property type="molecule type" value="Genomic_DNA"/>
</dbReference>
<feature type="compositionally biased region" description="Polar residues" evidence="1">
    <location>
        <begin position="12"/>
        <end position="21"/>
    </location>
</feature>
<evidence type="ECO:0000313" key="2">
    <source>
        <dbReference type="EMBL" id="BET02265.1"/>
    </source>
</evidence>
<organism evidence="2 3">
    <name type="scientific">Nesidiocoris tenuis</name>
    <dbReference type="NCBI Taxonomy" id="355587"/>
    <lineage>
        <taxon>Eukaryota</taxon>
        <taxon>Metazoa</taxon>
        <taxon>Ecdysozoa</taxon>
        <taxon>Arthropoda</taxon>
        <taxon>Hexapoda</taxon>
        <taxon>Insecta</taxon>
        <taxon>Pterygota</taxon>
        <taxon>Neoptera</taxon>
        <taxon>Paraneoptera</taxon>
        <taxon>Hemiptera</taxon>
        <taxon>Heteroptera</taxon>
        <taxon>Panheteroptera</taxon>
        <taxon>Cimicomorpha</taxon>
        <taxon>Miridae</taxon>
        <taxon>Dicyphina</taxon>
        <taxon>Nesidiocoris</taxon>
    </lineage>
</organism>
<gene>
    <name evidence="2" type="ORF">NTJ_15083</name>
</gene>
<feature type="region of interest" description="Disordered" evidence="1">
    <location>
        <begin position="1"/>
        <end position="31"/>
    </location>
</feature>
<dbReference type="Proteomes" id="UP001307889">
    <property type="component" value="Chromosome 14"/>
</dbReference>
<evidence type="ECO:0000256" key="1">
    <source>
        <dbReference type="SAM" id="MobiDB-lite"/>
    </source>
</evidence>
<name>A0ABN7BD13_9HEMI</name>
<accession>A0ABN7BD13</accession>